<sequence>MPHSISKRTRTLGQSTRKQWESMLGQKLTYMGTGMEPEGHGRGRGNGEKQMGKPWEYQSCFVLTDLGARDKGRRVELTRRERTPGAPMGCSPLHSLAELLTLV</sequence>
<organism evidence="2 3">
    <name type="scientific">Rattus norvegicus</name>
    <name type="common">Rat</name>
    <dbReference type="NCBI Taxonomy" id="10116"/>
    <lineage>
        <taxon>Eukaryota</taxon>
        <taxon>Metazoa</taxon>
        <taxon>Chordata</taxon>
        <taxon>Craniata</taxon>
        <taxon>Vertebrata</taxon>
        <taxon>Euteleostomi</taxon>
        <taxon>Mammalia</taxon>
        <taxon>Eutheria</taxon>
        <taxon>Euarchontoglires</taxon>
        <taxon>Glires</taxon>
        <taxon>Rodentia</taxon>
        <taxon>Myomorpha</taxon>
        <taxon>Muroidea</taxon>
        <taxon>Muridae</taxon>
        <taxon>Murinae</taxon>
        <taxon>Rattus</taxon>
    </lineage>
</organism>
<dbReference type="AlphaFoldDB" id="A6IUD9"/>
<evidence type="ECO:0000256" key="1">
    <source>
        <dbReference type="SAM" id="MobiDB-lite"/>
    </source>
</evidence>
<protein>
    <submittedName>
        <fullName evidence="2">RCG31033</fullName>
    </submittedName>
</protein>
<dbReference type="Proteomes" id="UP000234681">
    <property type="component" value="Chromosome 5"/>
</dbReference>
<dbReference type="EMBL" id="CH473968">
    <property type="protein sequence ID" value="EDL81190.1"/>
    <property type="molecule type" value="Genomic_DNA"/>
</dbReference>
<reference evidence="3" key="1">
    <citation type="submission" date="2005-09" db="EMBL/GenBank/DDBJ databases">
        <authorList>
            <person name="Mural R.J."/>
            <person name="Li P.W."/>
            <person name="Adams M.D."/>
            <person name="Amanatides P.G."/>
            <person name="Baden-Tillson H."/>
            <person name="Barnstead M."/>
            <person name="Chin S.H."/>
            <person name="Dew I."/>
            <person name="Evans C.A."/>
            <person name="Ferriera S."/>
            <person name="Flanigan M."/>
            <person name="Fosler C."/>
            <person name="Glodek A."/>
            <person name="Gu Z."/>
            <person name="Holt R.A."/>
            <person name="Jennings D."/>
            <person name="Kraft C.L."/>
            <person name="Lu F."/>
            <person name="Nguyen T."/>
            <person name="Nusskern D.R."/>
            <person name="Pfannkoch C.M."/>
            <person name="Sitter C."/>
            <person name="Sutton G.G."/>
            <person name="Venter J.C."/>
            <person name="Wang Z."/>
            <person name="Woodage T."/>
            <person name="Zheng X.H."/>
            <person name="Zhong F."/>
        </authorList>
    </citation>
    <scope>NUCLEOTIDE SEQUENCE [LARGE SCALE GENOMIC DNA]</scope>
    <source>
        <strain>BN</strain>
        <strain evidence="3">Sprague-Dawley</strain>
    </source>
</reference>
<gene>
    <name evidence="2" type="ORF">rCG_31033</name>
</gene>
<accession>A6IUD9</accession>
<name>A6IUD9_RAT</name>
<evidence type="ECO:0000313" key="3">
    <source>
        <dbReference type="Proteomes" id="UP000234681"/>
    </source>
</evidence>
<feature type="region of interest" description="Disordered" evidence="1">
    <location>
        <begin position="31"/>
        <end position="52"/>
    </location>
</feature>
<evidence type="ECO:0000313" key="2">
    <source>
        <dbReference type="EMBL" id="EDL81190.1"/>
    </source>
</evidence>
<feature type="compositionally biased region" description="Basic and acidic residues" evidence="1">
    <location>
        <begin position="37"/>
        <end position="51"/>
    </location>
</feature>
<proteinExistence type="predicted"/>